<evidence type="ECO:0000313" key="3">
    <source>
        <dbReference type="Proteomes" id="UP000008237"/>
    </source>
</evidence>
<keyword evidence="3" id="KW-1185">Reference proteome</keyword>
<reference evidence="2 3" key="1">
    <citation type="journal article" date="2010" name="Science">
        <title>Genomic comparison of the ants Camponotus floridanus and Harpegnathos saltator.</title>
        <authorList>
            <person name="Bonasio R."/>
            <person name="Zhang G."/>
            <person name="Ye C."/>
            <person name="Mutti N.S."/>
            <person name="Fang X."/>
            <person name="Qin N."/>
            <person name="Donahue G."/>
            <person name="Yang P."/>
            <person name="Li Q."/>
            <person name="Li C."/>
            <person name="Zhang P."/>
            <person name="Huang Z."/>
            <person name="Berger S.L."/>
            <person name="Reinberg D."/>
            <person name="Wang J."/>
            <person name="Liebig J."/>
        </authorList>
    </citation>
    <scope>NUCLEOTIDE SEQUENCE [LARGE SCALE GENOMIC DNA]</scope>
    <source>
        <strain evidence="2 3">R22 G/1</strain>
    </source>
</reference>
<dbReference type="OrthoDB" id="20681at2759"/>
<dbReference type="AlphaFoldDB" id="E2C9C6"/>
<dbReference type="OMA" id="FSKAYDH"/>
<gene>
    <name evidence="2" type="ORF">EAI_06908</name>
</gene>
<dbReference type="InterPro" id="IPR007523">
    <property type="entry name" value="NDUFAF3/AAMDC"/>
</dbReference>
<dbReference type="KEGG" id="hst:105191355"/>
<dbReference type="PANTHER" id="PTHR21192">
    <property type="entry name" value="NUCLEAR PROTEIN E3-3"/>
    <property type="match status" value="1"/>
</dbReference>
<accession>E2C9C6</accession>
<proteinExistence type="predicted"/>
<protein>
    <submittedName>
        <fullName evidence="2">Uncharacterized protein C3orf60-like protein</fullName>
    </submittedName>
</protein>
<feature type="region of interest" description="Disordered" evidence="1">
    <location>
        <begin position="173"/>
        <end position="202"/>
    </location>
</feature>
<dbReference type="InParanoid" id="E2C9C6"/>
<evidence type="ECO:0000313" key="2">
    <source>
        <dbReference type="EMBL" id="EFN75471.1"/>
    </source>
</evidence>
<dbReference type="Pfam" id="PF04430">
    <property type="entry name" value="DUF498"/>
    <property type="match status" value="1"/>
</dbReference>
<dbReference type="Gene3D" id="3.40.1230.10">
    <property type="entry name" value="MTH938-like"/>
    <property type="match status" value="1"/>
</dbReference>
<dbReference type="EMBL" id="GL453806">
    <property type="protein sequence ID" value="EFN75471.1"/>
    <property type="molecule type" value="Genomic_DNA"/>
</dbReference>
<feature type="compositionally biased region" description="Basic and acidic residues" evidence="1">
    <location>
        <begin position="178"/>
        <end position="202"/>
    </location>
</feature>
<dbReference type="SUPFAM" id="SSF64076">
    <property type="entry name" value="MTH938-like"/>
    <property type="match status" value="1"/>
</dbReference>
<dbReference type="Proteomes" id="UP000008237">
    <property type="component" value="Unassembled WGS sequence"/>
</dbReference>
<sequence>MNVTGKLCQLRQALRSCRNLHVTSLARCAAAYEGPGKTTVTFISKEIGPRILVQKCDEVGFTLNNDKMIIGPTILFPRLGLCWNIESGEHINDSTLSLLFILEPKPDLVIIGLEKQYTFSHIRYIQELMCKHKIAVEVMSVVKACTVFNFANEDGRYVVAALIPQNAPEQLRLLSTDTKGETDPDDSEKKKANSLRKDTKLE</sequence>
<dbReference type="GO" id="GO:0032981">
    <property type="term" value="P:mitochondrial respiratory chain complex I assembly"/>
    <property type="evidence" value="ECO:0007669"/>
    <property type="project" value="TreeGrafter"/>
</dbReference>
<dbReference type="GO" id="GO:0005743">
    <property type="term" value="C:mitochondrial inner membrane"/>
    <property type="evidence" value="ECO:0007669"/>
    <property type="project" value="TreeGrafter"/>
</dbReference>
<evidence type="ECO:0000256" key="1">
    <source>
        <dbReference type="SAM" id="MobiDB-lite"/>
    </source>
</evidence>
<dbReference type="PhylomeDB" id="E2C9C6"/>
<dbReference type="PANTHER" id="PTHR21192:SF2">
    <property type="entry name" value="NADH DEHYDROGENASE [UBIQUINONE] 1 ALPHA SUBCOMPLEX ASSEMBLY FACTOR 3"/>
    <property type="match status" value="1"/>
</dbReference>
<organism evidence="3">
    <name type="scientific">Harpegnathos saltator</name>
    <name type="common">Jerdon's jumping ant</name>
    <dbReference type="NCBI Taxonomy" id="610380"/>
    <lineage>
        <taxon>Eukaryota</taxon>
        <taxon>Metazoa</taxon>
        <taxon>Ecdysozoa</taxon>
        <taxon>Arthropoda</taxon>
        <taxon>Hexapoda</taxon>
        <taxon>Insecta</taxon>
        <taxon>Pterygota</taxon>
        <taxon>Neoptera</taxon>
        <taxon>Endopterygota</taxon>
        <taxon>Hymenoptera</taxon>
        <taxon>Apocrita</taxon>
        <taxon>Aculeata</taxon>
        <taxon>Formicoidea</taxon>
        <taxon>Formicidae</taxon>
        <taxon>Ponerinae</taxon>
        <taxon>Ponerini</taxon>
        <taxon>Harpegnathos</taxon>
    </lineage>
</organism>
<name>E2C9C6_HARSA</name>
<dbReference type="InterPro" id="IPR036748">
    <property type="entry name" value="MTH938-like_sf"/>
</dbReference>
<dbReference type="STRING" id="610380.E2C9C6"/>
<dbReference type="FunCoup" id="E2C9C6">
    <property type="interactions" value="759"/>
</dbReference>